<comment type="function">
    <text evidence="9">Catalyzes the ATP-dependent amidation of the two carboxylate groups at positions a and c of cobyrinate, using either L-glutamine or ammonia as the nitrogen source.</text>
</comment>
<dbReference type="Gene3D" id="3.40.50.880">
    <property type="match status" value="1"/>
</dbReference>
<keyword evidence="3 9" id="KW-0169">Cobalamin biosynthesis</keyword>
<keyword evidence="13" id="KW-1185">Reference proteome</keyword>
<dbReference type="Pfam" id="PF07685">
    <property type="entry name" value="GATase_3"/>
    <property type="match status" value="1"/>
</dbReference>
<gene>
    <name evidence="9" type="primary">cbiA</name>
    <name evidence="12" type="ORF">LWC05_06000</name>
</gene>
<dbReference type="PANTHER" id="PTHR43873">
    <property type="entry name" value="COBYRINATE A,C-DIAMIDE SYNTHASE"/>
    <property type="match status" value="1"/>
</dbReference>
<evidence type="ECO:0000256" key="6">
    <source>
        <dbReference type="ARBA" id="ARBA00022840"/>
    </source>
</evidence>
<dbReference type="RefSeq" id="WP_232877107.1">
    <property type="nucleotide sequence ID" value="NZ_JAJSOJ010000017.1"/>
</dbReference>
<dbReference type="SUPFAM" id="SSF52540">
    <property type="entry name" value="P-loop containing nucleoside triphosphate hydrolases"/>
    <property type="match status" value="1"/>
</dbReference>
<dbReference type="PANTHER" id="PTHR43873:SF1">
    <property type="entry name" value="COBYRINATE A,C-DIAMIDE SYNTHASE"/>
    <property type="match status" value="1"/>
</dbReference>
<dbReference type="InterPro" id="IPR004484">
    <property type="entry name" value="CbiA/CobB_synth"/>
</dbReference>
<evidence type="ECO:0000313" key="12">
    <source>
        <dbReference type="EMBL" id="MCE0743444.1"/>
    </source>
</evidence>
<evidence type="ECO:0000256" key="8">
    <source>
        <dbReference type="ARBA" id="ARBA00022962"/>
    </source>
</evidence>
<keyword evidence="6 9" id="KW-0067">ATP-binding</keyword>
<dbReference type="Proteomes" id="UP001521074">
    <property type="component" value="Unassembled WGS sequence"/>
</dbReference>
<comment type="pathway">
    <text evidence="9">Cofactor biosynthesis; adenosylcobalamin biosynthesis; cob(II)yrinate a,c-diamide from sirohydrochlorin (anaerobic route): step 10/10.</text>
</comment>
<dbReference type="Gene3D" id="3.40.50.300">
    <property type="entry name" value="P-loop containing nucleotide triphosphate hydrolases"/>
    <property type="match status" value="1"/>
</dbReference>
<name>A0ABS8VTG0_9PROT</name>
<keyword evidence="8 9" id="KW-0315">Glutamine amidotransferase</keyword>
<dbReference type="SUPFAM" id="SSF52317">
    <property type="entry name" value="Class I glutamine amidotransferase-like"/>
    <property type="match status" value="1"/>
</dbReference>
<comment type="caution">
    <text evidence="12">The sequence shown here is derived from an EMBL/GenBank/DDBJ whole genome shotgun (WGS) entry which is preliminary data.</text>
</comment>
<evidence type="ECO:0000313" key="13">
    <source>
        <dbReference type="Proteomes" id="UP001521074"/>
    </source>
</evidence>
<dbReference type="InterPro" id="IPR027417">
    <property type="entry name" value="P-loop_NTPase"/>
</dbReference>
<comment type="domain">
    <text evidence="9">Comprises of two domains. The C-terminal domain contains the binding site for glutamine and catalyzes the hydrolysis of this substrate to glutamate and ammonia. The N-terminal domain is anticipated to bind ATP and cobyrinate and catalyzes the ultimate synthesis of the diamide product. The ammonia produced via the glutaminase domain is probably translocated to the adjacent domain via a molecular tunnel, where it reacts with an activated intermediate.</text>
</comment>
<keyword evidence="7 9" id="KW-0460">Magnesium</keyword>
<feature type="domain" description="CobB/CobQ-like glutamine amidotransferase" evidence="11">
    <location>
        <begin position="246"/>
        <end position="434"/>
    </location>
</feature>
<dbReference type="InterPro" id="IPR029062">
    <property type="entry name" value="Class_I_gatase-like"/>
</dbReference>
<comment type="cofactor">
    <cofactor evidence="1 9">
        <name>Mg(2+)</name>
        <dbReference type="ChEBI" id="CHEBI:18420"/>
    </cofactor>
</comment>
<feature type="domain" description="CobQ/CobB/MinD/ParA nucleotide binding" evidence="10">
    <location>
        <begin position="5"/>
        <end position="190"/>
    </location>
</feature>
<evidence type="ECO:0000256" key="2">
    <source>
        <dbReference type="ARBA" id="ARBA00006205"/>
    </source>
</evidence>
<evidence type="ECO:0000256" key="1">
    <source>
        <dbReference type="ARBA" id="ARBA00001946"/>
    </source>
</evidence>
<dbReference type="EMBL" id="JAJSOJ010000017">
    <property type="protein sequence ID" value="MCE0743444.1"/>
    <property type="molecule type" value="Genomic_DNA"/>
</dbReference>
<organism evidence="12 13">
    <name type="scientific">Acetobacter sicerae</name>
    <dbReference type="NCBI Taxonomy" id="85325"/>
    <lineage>
        <taxon>Bacteria</taxon>
        <taxon>Pseudomonadati</taxon>
        <taxon>Pseudomonadota</taxon>
        <taxon>Alphaproteobacteria</taxon>
        <taxon>Acetobacterales</taxon>
        <taxon>Acetobacteraceae</taxon>
        <taxon>Acetobacter</taxon>
    </lineage>
</organism>
<keyword evidence="4 9" id="KW-0436">Ligase</keyword>
<protein>
    <recommendedName>
        <fullName evidence="9">Cobyrinate a,c-diamide synthase</fullName>
        <ecNumber evidence="9">6.3.5.11</ecNumber>
    </recommendedName>
    <alternativeName>
        <fullName evidence="9">Cobyrinic acid a,c-diamide synthetase</fullName>
    </alternativeName>
</protein>
<feature type="active site" description="Nucleophile" evidence="9">
    <location>
        <position position="328"/>
    </location>
</feature>
<reference evidence="12 13" key="1">
    <citation type="submission" date="2021-12" db="EMBL/GenBank/DDBJ databases">
        <title>Genome sequence of Acetobacter sicerae DmPark20a_162.</title>
        <authorList>
            <person name="Chaston J.M."/>
        </authorList>
    </citation>
    <scope>NUCLEOTIDE SEQUENCE [LARGE SCALE GENOMIC DNA]</scope>
    <source>
        <strain evidence="12 13">DmPark20a_162</strain>
    </source>
</reference>
<dbReference type="EC" id="6.3.5.11" evidence="9"/>
<evidence type="ECO:0000259" key="10">
    <source>
        <dbReference type="Pfam" id="PF01656"/>
    </source>
</evidence>
<sequence length="441" mass="46450">MPKVLMIAAPRSGGGKTTVTLGLLAALREQGIRVRGAKTGPDYIDPAFHETATGMPSFNLDSWAMPSPVLERLLSNALQDTVLLIVESAMGLFDGLMEPEGARGAPSDIAGRFDIPVVLVIDVSGQGQSAGAVAHGFATLNPHVRVAGVILNQVASVRHLTMAGGAVQAAGLPVLGAFMRDKTLVLPERHLGLVQAREQSELQTVLHCLADRTVKALDMEALLAVAKPLSVGSAPPVVAVPPPGQRIALADDAAFSFFYEHIALGWRHAGAEIVPFSPLADESPDPSCDVCWLPGGYPELHAGVLSSARNFHDGLRSFAESRPVHGECGGFMVLGKALEDAQGVLHPMTGLLGHVTSFAKRKINLGYREAVLRTSCALGAAGTRFRGHEFHYAQVTDSGSDQPLVDLYDGTGKDLGAAGGRRGLVSGSYFHVMAEWGSRND</sequence>
<dbReference type="PROSITE" id="PS51274">
    <property type="entry name" value="GATASE_COBBQ"/>
    <property type="match status" value="1"/>
</dbReference>
<proteinExistence type="inferred from homology"/>
<keyword evidence="5 9" id="KW-0547">Nucleotide-binding</keyword>
<evidence type="ECO:0000256" key="4">
    <source>
        <dbReference type="ARBA" id="ARBA00022598"/>
    </source>
</evidence>
<feature type="site" description="Increases nucleophilicity of active site Cys" evidence="9">
    <location>
        <position position="431"/>
    </location>
</feature>
<comment type="miscellaneous">
    <text evidence="9">The a and c carboxylates of cobyrinate are activated for nucleophilic attack via formation of a phosphorylated intermediate by ATP. CbiA catalyzes first the amidation of the c-carboxylate, and then that of the a-carboxylate.</text>
</comment>
<comment type="similarity">
    <text evidence="2">Belongs to the CobB/CobQ family. CobQ subfamily.</text>
</comment>
<dbReference type="Pfam" id="PF01656">
    <property type="entry name" value="CbiA"/>
    <property type="match status" value="1"/>
</dbReference>
<evidence type="ECO:0000256" key="3">
    <source>
        <dbReference type="ARBA" id="ARBA00022573"/>
    </source>
</evidence>
<evidence type="ECO:0000256" key="7">
    <source>
        <dbReference type="ARBA" id="ARBA00022842"/>
    </source>
</evidence>
<dbReference type="InterPro" id="IPR011698">
    <property type="entry name" value="GATase_3"/>
</dbReference>
<dbReference type="NCBIfam" id="NF002204">
    <property type="entry name" value="PRK01077.1"/>
    <property type="match status" value="1"/>
</dbReference>
<accession>A0ABS8VTG0</accession>
<evidence type="ECO:0000256" key="5">
    <source>
        <dbReference type="ARBA" id="ARBA00022741"/>
    </source>
</evidence>
<evidence type="ECO:0000256" key="9">
    <source>
        <dbReference type="HAMAP-Rule" id="MF_00027"/>
    </source>
</evidence>
<dbReference type="HAMAP" id="MF_00027">
    <property type="entry name" value="CobB_CbiA"/>
    <property type="match status" value="1"/>
</dbReference>
<comment type="similarity">
    <text evidence="9">Belongs to the CobB/CbiA family.</text>
</comment>
<dbReference type="NCBIfam" id="TIGR00379">
    <property type="entry name" value="cobB"/>
    <property type="match status" value="1"/>
</dbReference>
<evidence type="ECO:0000259" key="11">
    <source>
        <dbReference type="Pfam" id="PF07685"/>
    </source>
</evidence>
<dbReference type="InterPro" id="IPR002586">
    <property type="entry name" value="CobQ/CobB/MinD/ParA_Nub-bd_dom"/>
</dbReference>
<comment type="catalytic activity">
    <reaction evidence="9">
        <text>cob(II)yrinate + 2 L-glutamine + 2 ATP + 2 H2O = cob(II)yrinate a,c diamide + 2 L-glutamate + 2 ADP + 2 phosphate + 2 H(+)</text>
        <dbReference type="Rhea" id="RHEA:26289"/>
        <dbReference type="ChEBI" id="CHEBI:15377"/>
        <dbReference type="ChEBI" id="CHEBI:15378"/>
        <dbReference type="ChEBI" id="CHEBI:29985"/>
        <dbReference type="ChEBI" id="CHEBI:30616"/>
        <dbReference type="ChEBI" id="CHEBI:43474"/>
        <dbReference type="ChEBI" id="CHEBI:58359"/>
        <dbReference type="ChEBI" id="CHEBI:58537"/>
        <dbReference type="ChEBI" id="CHEBI:58894"/>
        <dbReference type="ChEBI" id="CHEBI:456216"/>
        <dbReference type="EC" id="6.3.5.11"/>
    </reaction>
</comment>